<proteinExistence type="predicted"/>
<evidence type="ECO:0000259" key="1">
    <source>
        <dbReference type="Pfam" id="PF04296"/>
    </source>
</evidence>
<dbReference type="AlphaFoldDB" id="A0A385YSJ0"/>
<protein>
    <submittedName>
        <fullName evidence="2">YlxR family protein</fullName>
    </submittedName>
</protein>
<accession>A0A385YSJ0</accession>
<dbReference type="EMBL" id="CP032418">
    <property type="protein sequence ID" value="AYC29280.1"/>
    <property type="molecule type" value="Genomic_DNA"/>
</dbReference>
<dbReference type="SUPFAM" id="SSF64376">
    <property type="entry name" value="YlxR-like"/>
    <property type="match status" value="1"/>
</dbReference>
<dbReference type="InterPro" id="IPR035931">
    <property type="entry name" value="YlxR-like_sf"/>
</dbReference>
<dbReference type="CDD" id="cd00279">
    <property type="entry name" value="YlxR"/>
    <property type="match status" value="1"/>
</dbReference>
<sequence length="92" mass="10436">MATMKKIPMRKCVATNDMFPKKELIRIVRSKEGEVSVDLTGKKSGRGAYLSKSEEAIKLAKKRNSLENHLETKIPSEIYDELEKIVAKEKLS</sequence>
<dbReference type="Proteomes" id="UP000265725">
    <property type="component" value="Chromosome"/>
</dbReference>
<keyword evidence="3" id="KW-1185">Reference proteome</keyword>
<dbReference type="Pfam" id="PF04296">
    <property type="entry name" value="YlxR"/>
    <property type="match status" value="1"/>
</dbReference>
<evidence type="ECO:0000313" key="2">
    <source>
        <dbReference type="EMBL" id="AYC29280.1"/>
    </source>
</evidence>
<dbReference type="RefSeq" id="WP_119883020.1">
    <property type="nucleotide sequence ID" value="NZ_CP032418.1"/>
</dbReference>
<dbReference type="NCBIfam" id="NF047356">
    <property type="entry name" value="RNA_bind_RnpM"/>
    <property type="match status" value="1"/>
</dbReference>
<feature type="domain" description="YlxR" evidence="1">
    <location>
        <begin position="10"/>
        <end position="84"/>
    </location>
</feature>
<dbReference type="InterPro" id="IPR007393">
    <property type="entry name" value="YlxR_dom"/>
</dbReference>
<dbReference type="InterPro" id="IPR037465">
    <property type="entry name" value="YlxR"/>
</dbReference>
<organism evidence="2 3">
    <name type="scientific">Paenisporosarcina cavernae</name>
    <dbReference type="NCBI Taxonomy" id="2320858"/>
    <lineage>
        <taxon>Bacteria</taxon>
        <taxon>Bacillati</taxon>
        <taxon>Bacillota</taxon>
        <taxon>Bacilli</taxon>
        <taxon>Bacillales</taxon>
        <taxon>Caryophanaceae</taxon>
        <taxon>Paenisporosarcina</taxon>
    </lineage>
</organism>
<evidence type="ECO:0000313" key="3">
    <source>
        <dbReference type="Proteomes" id="UP000265725"/>
    </source>
</evidence>
<gene>
    <name evidence="2" type="ORF">D3873_05060</name>
</gene>
<name>A0A385YSJ0_9BACL</name>
<dbReference type="PANTHER" id="PTHR34215:SF1">
    <property type="entry name" value="YLXR DOMAIN-CONTAINING PROTEIN"/>
    <property type="match status" value="1"/>
</dbReference>
<dbReference type="Gene3D" id="3.30.1230.10">
    <property type="entry name" value="YlxR-like"/>
    <property type="match status" value="1"/>
</dbReference>
<dbReference type="PANTHER" id="PTHR34215">
    <property type="entry name" value="BLL0784 PROTEIN"/>
    <property type="match status" value="1"/>
</dbReference>
<reference evidence="3" key="1">
    <citation type="submission" date="2018-09" db="EMBL/GenBank/DDBJ databases">
        <authorList>
            <person name="Zhu H."/>
        </authorList>
    </citation>
    <scope>NUCLEOTIDE SEQUENCE [LARGE SCALE GENOMIC DNA]</scope>
    <source>
        <strain evidence="3">K2R23-3</strain>
    </source>
</reference>
<dbReference type="OrthoDB" id="9813251at2"/>
<dbReference type="KEGG" id="paek:D3873_05060"/>